<feature type="transmembrane region" description="Helical" evidence="1">
    <location>
        <begin position="144"/>
        <end position="162"/>
    </location>
</feature>
<evidence type="ECO:0000313" key="3">
    <source>
        <dbReference type="Proteomes" id="UP001174934"/>
    </source>
</evidence>
<feature type="transmembrane region" description="Helical" evidence="1">
    <location>
        <begin position="115"/>
        <end position="132"/>
    </location>
</feature>
<dbReference type="AlphaFoldDB" id="A0AA40C1T3"/>
<accession>A0AA40C1T3</accession>
<gene>
    <name evidence="2" type="ORF">B0T17DRAFT_305412</name>
</gene>
<name>A0AA40C1T3_9PEZI</name>
<dbReference type="Proteomes" id="UP001174934">
    <property type="component" value="Unassembled WGS sequence"/>
</dbReference>
<keyword evidence="3" id="KW-1185">Reference proteome</keyword>
<keyword evidence="1" id="KW-1133">Transmembrane helix</keyword>
<organism evidence="2 3">
    <name type="scientific">Bombardia bombarda</name>
    <dbReference type="NCBI Taxonomy" id="252184"/>
    <lineage>
        <taxon>Eukaryota</taxon>
        <taxon>Fungi</taxon>
        <taxon>Dikarya</taxon>
        <taxon>Ascomycota</taxon>
        <taxon>Pezizomycotina</taxon>
        <taxon>Sordariomycetes</taxon>
        <taxon>Sordariomycetidae</taxon>
        <taxon>Sordariales</taxon>
        <taxon>Lasiosphaeriaceae</taxon>
        <taxon>Bombardia</taxon>
    </lineage>
</organism>
<evidence type="ECO:0000256" key="1">
    <source>
        <dbReference type="SAM" id="Phobius"/>
    </source>
</evidence>
<keyword evidence="1" id="KW-0472">Membrane</keyword>
<comment type="caution">
    <text evidence="2">The sequence shown here is derived from an EMBL/GenBank/DDBJ whole genome shotgun (WGS) entry which is preliminary data.</text>
</comment>
<reference evidence="2" key="1">
    <citation type="submission" date="2023-06" db="EMBL/GenBank/DDBJ databases">
        <title>Genome-scale phylogeny and comparative genomics of the fungal order Sordariales.</title>
        <authorList>
            <consortium name="Lawrence Berkeley National Laboratory"/>
            <person name="Hensen N."/>
            <person name="Bonometti L."/>
            <person name="Westerberg I."/>
            <person name="Brannstrom I.O."/>
            <person name="Guillou S."/>
            <person name="Cros-Aarteil S."/>
            <person name="Calhoun S."/>
            <person name="Haridas S."/>
            <person name="Kuo A."/>
            <person name="Mondo S."/>
            <person name="Pangilinan J."/>
            <person name="Riley R."/>
            <person name="LaButti K."/>
            <person name="Andreopoulos B."/>
            <person name="Lipzen A."/>
            <person name="Chen C."/>
            <person name="Yanf M."/>
            <person name="Daum C."/>
            <person name="Ng V."/>
            <person name="Clum A."/>
            <person name="Steindorff A."/>
            <person name="Ohm R."/>
            <person name="Martin F."/>
            <person name="Silar P."/>
            <person name="Natvig D."/>
            <person name="Lalanne C."/>
            <person name="Gautier V."/>
            <person name="Ament-velasquez S.L."/>
            <person name="Kruys A."/>
            <person name="Hutchinson M.I."/>
            <person name="Powell A.J."/>
            <person name="Barry K."/>
            <person name="Miller A.N."/>
            <person name="Grigoriev I.V."/>
            <person name="Debuchy R."/>
            <person name="Gladieux P."/>
            <person name="Thoren M.H."/>
            <person name="Johannesson H."/>
        </authorList>
    </citation>
    <scope>NUCLEOTIDE SEQUENCE</scope>
    <source>
        <strain evidence="2">SMH3391-2</strain>
    </source>
</reference>
<proteinExistence type="predicted"/>
<dbReference type="EMBL" id="JAULSR010000004">
    <property type="protein sequence ID" value="KAK0621817.1"/>
    <property type="molecule type" value="Genomic_DNA"/>
</dbReference>
<sequence>MTIMESSNISRPWGLGRYLLAVALITVLCGCSTVVHSYNRRQHDATFYPPWVAIYSPYGPRQDDGLFWTQEIKPQTPHDTIFYDPSLKLFSIAYITHTISLCVAHIYLMDRSPQNLRMLWGAGISAVAMGIYSHTDIQTIALSYWPGYAVLATVAGIFLHAVRSGTSRQA</sequence>
<evidence type="ECO:0000313" key="2">
    <source>
        <dbReference type="EMBL" id="KAK0621817.1"/>
    </source>
</evidence>
<protein>
    <submittedName>
        <fullName evidence="2">Uncharacterized protein</fullName>
    </submittedName>
</protein>
<keyword evidence="1" id="KW-0812">Transmembrane</keyword>
<feature type="transmembrane region" description="Helical" evidence="1">
    <location>
        <begin position="89"/>
        <end position="108"/>
    </location>
</feature>